<protein>
    <submittedName>
        <fullName evidence="3">Uncharacterized protein</fullName>
    </submittedName>
</protein>
<evidence type="ECO:0000256" key="1">
    <source>
        <dbReference type="SAM" id="Coils"/>
    </source>
</evidence>
<reference evidence="3" key="1">
    <citation type="journal article" date="2023" name="Science">
        <title>Genome structures resolve the early diversification of teleost fishes.</title>
        <authorList>
            <person name="Parey E."/>
            <person name="Louis A."/>
            <person name="Montfort J."/>
            <person name="Bouchez O."/>
            <person name="Roques C."/>
            <person name="Iampietro C."/>
            <person name="Lluch J."/>
            <person name="Castinel A."/>
            <person name="Donnadieu C."/>
            <person name="Desvignes T."/>
            <person name="Floi Bucao C."/>
            <person name="Jouanno E."/>
            <person name="Wen M."/>
            <person name="Mejri S."/>
            <person name="Dirks R."/>
            <person name="Jansen H."/>
            <person name="Henkel C."/>
            <person name="Chen W.J."/>
            <person name="Zahm M."/>
            <person name="Cabau C."/>
            <person name="Klopp C."/>
            <person name="Thompson A.W."/>
            <person name="Robinson-Rechavi M."/>
            <person name="Braasch I."/>
            <person name="Lecointre G."/>
            <person name="Bobe J."/>
            <person name="Postlethwait J.H."/>
            <person name="Berthelot C."/>
            <person name="Roest Crollius H."/>
            <person name="Guiguen Y."/>
        </authorList>
    </citation>
    <scope>NUCLEOTIDE SEQUENCE</scope>
    <source>
        <strain evidence="3">NC1722</strain>
    </source>
</reference>
<sequence>MGENESPTAFVESQLCRWGMITKRDVHKDPILTMLFCTAILEGLPPPAKSRLVEMVGLTSKSHREFVEHVVHAMEMYHKEEKKQNDQVREVQRKLLQLQLEELKTKEKNKGLSNHNTLNLALQHQPGSRFKPRGL</sequence>
<keyword evidence="4" id="KW-1185">Reference proteome</keyword>
<comment type="caution">
    <text evidence="3">The sequence shown here is derived from an EMBL/GenBank/DDBJ whole genome shotgun (WGS) entry which is preliminary data.</text>
</comment>
<proteinExistence type="predicted"/>
<evidence type="ECO:0000256" key="2">
    <source>
        <dbReference type="SAM" id="MobiDB-lite"/>
    </source>
</evidence>
<dbReference type="EMBL" id="JAINUG010000258">
    <property type="protein sequence ID" value="KAJ8385105.1"/>
    <property type="molecule type" value="Genomic_DNA"/>
</dbReference>
<gene>
    <name evidence="3" type="ORF">AAFF_G00192460</name>
</gene>
<dbReference type="Proteomes" id="UP001221898">
    <property type="component" value="Unassembled WGS sequence"/>
</dbReference>
<name>A0AAD7RJ80_9TELE</name>
<dbReference type="AlphaFoldDB" id="A0AAD7RJ80"/>
<keyword evidence="1" id="KW-0175">Coiled coil</keyword>
<feature type="coiled-coil region" evidence="1">
    <location>
        <begin position="74"/>
        <end position="101"/>
    </location>
</feature>
<feature type="region of interest" description="Disordered" evidence="2">
    <location>
        <begin position="106"/>
        <end position="135"/>
    </location>
</feature>
<evidence type="ECO:0000313" key="4">
    <source>
        <dbReference type="Proteomes" id="UP001221898"/>
    </source>
</evidence>
<organism evidence="3 4">
    <name type="scientific">Aldrovandia affinis</name>
    <dbReference type="NCBI Taxonomy" id="143900"/>
    <lineage>
        <taxon>Eukaryota</taxon>
        <taxon>Metazoa</taxon>
        <taxon>Chordata</taxon>
        <taxon>Craniata</taxon>
        <taxon>Vertebrata</taxon>
        <taxon>Euteleostomi</taxon>
        <taxon>Actinopterygii</taxon>
        <taxon>Neopterygii</taxon>
        <taxon>Teleostei</taxon>
        <taxon>Notacanthiformes</taxon>
        <taxon>Halosauridae</taxon>
        <taxon>Aldrovandia</taxon>
    </lineage>
</organism>
<feature type="compositionally biased region" description="Polar residues" evidence="2">
    <location>
        <begin position="111"/>
        <end position="126"/>
    </location>
</feature>
<accession>A0AAD7RJ80</accession>
<evidence type="ECO:0000313" key="3">
    <source>
        <dbReference type="EMBL" id="KAJ8385105.1"/>
    </source>
</evidence>